<dbReference type="InterPro" id="IPR044974">
    <property type="entry name" value="Disease_R_plants"/>
</dbReference>
<dbReference type="Pfam" id="PF23598">
    <property type="entry name" value="LRR_14"/>
    <property type="match status" value="1"/>
</dbReference>
<keyword evidence="4" id="KW-0547">Nucleotide-binding</keyword>
<dbReference type="EMBL" id="OZ075132">
    <property type="protein sequence ID" value="CAL4984922.1"/>
    <property type="molecule type" value="Genomic_DNA"/>
</dbReference>
<dbReference type="Proteomes" id="UP001497457">
    <property type="component" value="Chromosome 22rd"/>
</dbReference>
<dbReference type="Pfam" id="PF23559">
    <property type="entry name" value="WHD_DRP"/>
    <property type="match status" value="1"/>
</dbReference>
<dbReference type="InterPro" id="IPR041118">
    <property type="entry name" value="Rx_N"/>
</dbReference>
<evidence type="ECO:0000313" key="12">
    <source>
        <dbReference type="Proteomes" id="UP001497457"/>
    </source>
</evidence>
<dbReference type="Gene3D" id="1.10.10.10">
    <property type="entry name" value="Winged helix-like DNA-binding domain superfamily/Winged helix DNA-binding domain"/>
    <property type="match status" value="1"/>
</dbReference>
<keyword evidence="2" id="KW-0433">Leucine-rich repeat</keyword>
<comment type="similarity">
    <text evidence="1">Belongs to the disease resistance NB-LRR family.</text>
</comment>
<evidence type="ECO:0000256" key="2">
    <source>
        <dbReference type="ARBA" id="ARBA00022614"/>
    </source>
</evidence>
<evidence type="ECO:0000256" key="1">
    <source>
        <dbReference type="ARBA" id="ARBA00008894"/>
    </source>
</evidence>
<evidence type="ECO:0000259" key="10">
    <source>
        <dbReference type="Pfam" id="PF23598"/>
    </source>
</evidence>
<dbReference type="InterPro" id="IPR055414">
    <property type="entry name" value="LRR_R13L4/SHOC2-like"/>
</dbReference>
<evidence type="ECO:0000259" key="8">
    <source>
        <dbReference type="Pfam" id="PF18052"/>
    </source>
</evidence>
<dbReference type="GO" id="GO:0051707">
    <property type="term" value="P:response to other organism"/>
    <property type="evidence" value="ECO:0007669"/>
    <property type="project" value="UniProtKB-ARBA"/>
</dbReference>
<keyword evidence="6" id="KW-0175">Coiled coil</keyword>
<gene>
    <name evidence="11" type="ORF">URODEC1_LOCUS57715</name>
</gene>
<dbReference type="AlphaFoldDB" id="A0ABC9AVY7"/>
<dbReference type="PRINTS" id="PR00364">
    <property type="entry name" value="DISEASERSIST"/>
</dbReference>
<reference evidence="12" key="1">
    <citation type="submission" date="2024-06" db="EMBL/GenBank/DDBJ databases">
        <authorList>
            <person name="Ryan C."/>
        </authorList>
    </citation>
    <scope>NUCLEOTIDE SEQUENCE [LARGE SCALE GENOMIC DNA]</scope>
</reference>
<accession>A0ABC9AVY7</accession>
<dbReference type="Pfam" id="PF18052">
    <property type="entry name" value="Rx_N"/>
    <property type="match status" value="1"/>
</dbReference>
<evidence type="ECO:0000256" key="3">
    <source>
        <dbReference type="ARBA" id="ARBA00022737"/>
    </source>
</evidence>
<dbReference type="SUPFAM" id="SSF52540">
    <property type="entry name" value="P-loop containing nucleoside triphosphate hydrolases"/>
    <property type="match status" value="1"/>
</dbReference>
<keyword evidence="5" id="KW-0611">Plant defense</keyword>
<dbReference type="Gene3D" id="3.80.10.10">
    <property type="entry name" value="Ribonuclease Inhibitor"/>
    <property type="match status" value="1"/>
</dbReference>
<dbReference type="Gene3D" id="1.20.5.4130">
    <property type="match status" value="1"/>
</dbReference>
<organism evidence="11 12">
    <name type="scientific">Urochloa decumbens</name>
    <dbReference type="NCBI Taxonomy" id="240449"/>
    <lineage>
        <taxon>Eukaryota</taxon>
        <taxon>Viridiplantae</taxon>
        <taxon>Streptophyta</taxon>
        <taxon>Embryophyta</taxon>
        <taxon>Tracheophyta</taxon>
        <taxon>Spermatophyta</taxon>
        <taxon>Magnoliopsida</taxon>
        <taxon>Liliopsida</taxon>
        <taxon>Poales</taxon>
        <taxon>Poaceae</taxon>
        <taxon>PACMAD clade</taxon>
        <taxon>Panicoideae</taxon>
        <taxon>Panicodae</taxon>
        <taxon>Paniceae</taxon>
        <taxon>Melinidinae</taxon>
        <taxon>Urochloa</taxon>
    </lineage>
</organism>
<feature type="domain" description="Disease resistance N-terminal" evidence="8">
    <location>
        <begin position="15"/>
        <end position="94"/>
    </location>
</feature>
<dbReference type="InterPro" id="IPR058922">
    <property type="entry name" value="WHD_DRP"/>
</dbReference>
<dbReference type="PANTHER" id="PTHR23155">
    <property type="entry name" value="DISEASE RESISTANCE PROTEIN RP"/>
    <property type="match status" value="1"/>
</dbReference>
<reference evidence="11 12" key="2">
    <citation type="submission" date="2024-10" db="EMBL/GenBank/DDBJ databases">
        <authorList>
            <person name="Ryan C."/>
        </authorList>
    </citation>
    <scope>NUCLEOTIDE SEQUENCE [LARGE SCALE GENOMIC DNA]</scope>
</reference>
<dbReference type="InterPro" id="IPR038005">
    <property type="entry name" value="RX-like_CC"/>
</dbReference>
<dbReference type="InterPro" id="IPR027417">
    <property type="entry name" value="P-loop_NTPase"/>
</dbReference>
<dbReference type="InterPro" id="IPR032675">
    <property type="entry name" value="LRR_dom_sf"/>
</dbReference>
<evidence type="ECO:0000256" key="6">
    <source>
        <dbReference type="ARBA" id="ARBA00023054"/>
    </source>
</evidence>
<keyword evidence="3" id="KW-0677">Repeat</keyword>
<dbReference type="SUPFAM" id="SSF52058">
    <property type="entry name" value="L domain-like"/>
    <property type="match status" value="1"/>
</dbReference>
<evidence type="ECO:0000256" key="5">
    <source>
        <dbReference type="ARBA" id="ARBA00022821"/>
    </source>
</evidence>
<dbReference type="InterPro" id="IPR002182">
    <property type="entry name" value="NB-ARC"/>
</dbReference>
<evidence type="ECO:0000256" key="4">
    <source>
        <dbReference type="ARBA" id="ARBA00022741"/>
    </source>
</evidence>
<feature type="domain" description="NB-ARC" evidence="7">
    <location>
        <begin position="167"/>
        <end position="341"/>
    </location>
</feature>
<evidence type="ECO:0000259" key="7">
    <source>
        <dbReference type="Pfam" id="PF00931"/>
    </source>
</evidence>
<evidence type="ECO:0000259" key="9">
    <source>
        <dbReference type="Pfam" id="PF23559"/>
    </source>
</evidence>
<dbReference type="GO" id="GO:0006952">
    <property type="term" value="P:defense response"/>
    <property type="evidence" value="ECO:0007669"/>
    <property type="project" value="UniProtKB-KW"/>
</dbReference>
<protein>
    <submittedName>
        <fullName evidence="11">Uncharacterized protein</fullName>
    </submittedName>
</protein>
<sequence>MAEQAMVTADGGATNSVLWKLTHLLADDESLPLDLRSKVVNLKEDLESLHAFLLSLSQKQGQERRVRSWMAEAREMSYNIEGILDSYLAKPGRKLPEFQRCIEQTMNLLAAVDSNRPITNGIEELFMSPYWGFLFELEYSPSDSSRTAAASAQVPSEESPRVLVGTETMRDELIFLLMKADGQLEQKQRVISIVGCRGLGKKTLAKEVHRKLKEEFDCAALVEMTPNCSTNEVLRKILSEVSQQELNIKKAWRDRQLISKIYEFLEDKRYFITVSEVHSASSWSIIKEAFPENKRSNRIMTTTCINSIANACCPHTDDLVYEMKSLTSTDSESLFQLRVSSEVVEVYNDILKMSGYTPLAVISLASVLAKKESTRKAWEEVRNSLCLAPETGNYQVLEERIKSLSHSYFDLPLNVKACALYLSMLPVQYTIDRDWLVRKWIAEGFVHEEIGLGPEDIAKNYLHELLNRNFIQAVECSNSLLVDRYQVHFMMLYLLKSIAKQEEFVTLLHASDVHNSLDKMNRRLSVYNPKPQSQDQSHTLDHTFHERKGNGSIKADKVDLSHIRSINIFDSATGIDFKVFHNVQVLDLEGCIGVDNADMKDICCMLLLKYLGLKETQVSELPQEIKNLHHLETLDMRKTKVKKLPKEVVLVRNLVNLLVGDSDIHHGLELPEGTKNLKFLRVVGIIDLREHSSNILLELGELTELRELEIVLHCDGLTEKQNDILSLLRKYSSLQSLVIYGDFACSMDMQLASHPLLQKLRVSRRFVKVPLWISKLVYLTQLDIRVCKLEGDNLDSFRRLPSLQRFILGLEILPKKQPILISGTGFVSLDAFCFDCKMPCLSFQQGAMPKLKHLELKFYGGLATQIPSGVNQLITLRKIVLQYPRGYEGNAGVKETIDAIKREADEHVNYISLYRNGMEESFPWKFSADKGKQKVHG</sequence>
<dbReference type="Pfam" id="PF00931">
    <property type="entry name" value="NB-ARC"/>
    <property type="match status" value="1"/>
</dbReference>
<dbReference type="PANTHER" id="PTHR23155:SF1228">
    <property type="entry name" value="NB-ARC DOMAIN CONTAINING PROTEIN, EXPRESSED"/>
    <property type="match status" value="1"/>
</dbReference>
<dbReference type="InterPro" id="IPR036388">
    <property type="entry name" value="WH-like_DNA-bd_sf"/>
</dbReference>
<evidence type="ECO:0000313" key="11">
    <source>
        <dbReference type="EMBL" id="CAL4984922.1"/>
    </source>
</evidence>
<keyword evidence="12" id="KW-1185">Reference proteome</keyword>
<feature type="domain" description="Disease resistance protein winged helix" evidence="9">
    <location>
        <begin position="426"/>
        <end position="492"/>
    </location>
</feature>
<proteinExistence type="inferred from homology"/>
<feature type="domain" description="Disease resistance R13L4/SHOC-2-like LRR" evidence="10">
    <location>
        <begin position="562"/>
        <end position="910"/>
    </location>
</feature>
<dbReference type="GO" id="GO:0000166">
    <property type="term" value="F:nucleotide binding"/>
    <property type="evidence" value="ECO:0007669"/>
    <property type="project" value="UniProtKB-KW"/>
</dbReference>
<name>A0ABC9AVY7_9POAL</name>
<dbReference type="CDD" id="cd14798">
    <property type="entry name" value="RX-CC_like"/>
    <property type="match status" value="1"/>
</dbReference>
<dbReference type="Gene3D" id="3.40.50.300">
    <property type="entry name" value="P-loop containing nucleotide triphosphate hydrolases"/>
    <property type="match status" value="1"/>
</dbReference>